<dbReference type="InterPro" id="IPR001173">
    <property type="entry name" value="Glyco_trans_2-like"/>
</dbReference>
<dbReference type="Proteomes" id="UP000011586">
    <property type="component" value="Unassembled WGS sequence"/>
</dbReference>
<dbReference type="AlphaFoldDB" id="M0E5K3"/>
<evidence type="ECO:0000256" key="1">
    <source>
        <dbReference type="SAM" id="MobiDB-lite"/>
    </source>
</evidence>
<keyword evidence="6" id="KW-1185">Reference proteome</keyword>
<accession>M0E5K3</accession>
<dbReference type="Pfam" id="PF00535">
    <property type="entry name" value="Glycos_transf_2"/>
    <property type="match status" value="1"/>
</dbReference>
<dbReference type="PATRIC" id="fig|1227465.4.peg.2078"/>
<evidence type="ECO:0000256" key="2">
    <source>
        <dbReference type="SAM" id="Phobius"/>
    </source>
</evidence>
<dbReference type="RefSeq" id="WP_008443462.1">
    <property type="nucleotide sequence ID" value="NZ_AOJK01000050.1"/>
</dbReference>
<evidence type="ECO:0000259" key="3">
    <source>
        <dbReference type="Pfam" id="PF00535"/>
    </source>
</evidence>
<name>M0E5K3_9EURY</name>
<dbReference type="Pfam" id="PF26629">
    <property type="entry name" value="GT2_TM_C"/>
    <property type="match status" value="1"/>
</dbReference>
<comment type="caution">
    <text evidence="5">The sequence shown here is derived from an EMBL/GenBank/DDBJ whole genome shotgun (WGS) entry which is preliminary data.</text>
</comment>
<dbReference type="EMBL" id="AOJK01000050">
    <property type="protein sequence ID" value="ELZ43041.1"/>
    <property type="molecule type" value="Genomic_DNA"/>
</dbReference>
<feature type="transmembrane region" description="Helical" evidence="2">
    <location>
        <begin position="345"/>
        <end position="365"/>
    </location>
</feature>
<gene>
    <name evidence="5" type="ORF">C463_10585</name>
</gene>
<keyword evidence="2" id="KW-1133">Transmembrane helix</keyword>
<dbReference type="Gene3D" id="3.90.550.10">
    <property type="entry name" value="Spore Coat Polysaccharide Biosynthesis Protein SpsA, Chain A"/>
    <property type="match status" value="1"/>
</dbReference>
<evidence type="ECO:0000313" key="5">
    <source>
        <dbReference type="EMBL" id="ELZ43041.1"/>
    </source>
</evidence>
<dbReference type="PANTHER" id="PTHR48090:SF7">
    <property type="entry name" value="RFBJ PROTEIN"/>
    <property type="match status" value="1"/>
</dbReference>
<keyword evidence="2" id="KW-0472">Membrane</keyword>
<dbReference type="InterPro" id="IPR029044">
    <property type="entry name" value="Nucleotide-diphossugar_trans"/>
</dbReference>
<evidence type="ECO:0000259" key="4">
    <source>
        <dbReference type="Pfam" id="PF26629"/>
    </source>
</evidence>
<keyword evidence="2" id="KW-0812">Transmembrane</keyword>
<dbReference type="InterPro" id="IPR058718">
    <property type="entry name" value="Agl6_TM_C"/>
</dbReference>
<feature type="domain" description="Glycosyltransferase 2-like" evidence="3">
    <location>
        <begin position="43"/>
        <end position="204"/>
    </location>
</feature>
<dbReference type="STRING" id="1227465.C463_10585"/>
<feature type="transmembrane region" description="Helical" evidence="2">
    <location>
        <begin position="385"/>
        <end position="404"/>
    </location>
</feature>
<dbReference type="SUPFAM" id="SSF53448">
    <property type="entry name" value="Nucleotide-diphospho-sugar transferases"/>
    <property type="match status" value="1"/>
</dbReference>
<sequence length="408" mass="44659">MATKTETQRGEVVQSADQAVDRTQRSADELLVRDDADESPVLSVVMPTLNEEDGIRTCIDWIKAAIEELQVPTEILISDSSTDRTPEIAREMGAVVVEPDGKGYGYAYRYAFERTRGEYIVMGDADTTYDFTQIPRLLDHLEETGADIVMGSRLDGEIKDGAMPTLHQYIGNPLLTRFLNTFYRAGVSDAHSGFRIFTRDAYERMDLETTGMEFASEMIMDAGARDLQIEEVPIIYHERKGEETLDSFRDGWRHVRFMLVNAPGYLFSVPGMLLTAFGAAVLLIAHTGIEIGAMTLGTNSMIAGSLFSILGVQVGSLGVFATVASDPIQKPNDMATSWIMENATLERGASAGLAVFTAGAVYATWLVLDWALRGFGSVPFTTSSLLAFTAIVIGVQLVFSSFFLSSVN</sequence>
<evidence type="ECO:0000313" key="6">
    <source>
        <dbReference type="Proteomes" id="UP000011586"/>
    </source>
</evidence>
<dbReference type="OrthoDB" id="147253at2157"/>
<proteinExistence type="predicted"/>
<feature type="transmembrane region" description="Helical" evidence="2">
    <location>
        <begin position="265"/>
        <end position="289"/>
    </location>
</feature>
<reference evidence="5 6" key="1">
    <citation type="journal article" date="2014" name="PLoS Genet.">
        <title>Phylogenetically driven sequencing of extremely halophilic archaea reveals strategies for static and dynamic osmo-response.</title>
        <authorList>
            <person name="Becker E.A."/>
            <person name="Seitzer P.M."/>
            <person name="Tritt A."/>
            <person name="Larsen D."/>
            <person name="Krusor M."/>
            <person name="Yao A.I."/>
            <person name="Wu D."/>
            <person name="Madern D."/>
            <person name="Eisen J.A."/>
            <person name="Darling A.E."/>
            <person name="Facciotti M.T."/>
        </authorList>
    </citation>
    <scope>NUCLEOTIDE SEQUENCE [LARGE SCALE GENOMIC DNA]</scope>
    <source>
        <strain evidence="5 6">DSM 19288</strain>
    </source>
</reference>
<dbReference type="InterPro" id="IPR050256">
    <property type="entry name" value="Glycosyltransferase_2"/>
</dbReference>
<feature type="domain" description="Low-salt glycan biosynthesis hexosyltransferase Agl6 C-terminal transmembrane region" evidence="4">
    <location>
        <begin position="325"/>
        <end position="407"/>
    </location>
</feature>
<protein>
    <submittedName>
        <fullName evidence="5">Glycosyl transferase family 2</fullName>
    </submittedName>
</protein>
<feature type="region of interest" description="Disordered" evidence="1">
    <location>
        <begin position="1"/>
        <end position="21"/>
    </location>
</feature>
<feature type="transmembrane region" description="Helical" evidence="2">
    <location>
        <begin position="301"/>
        <end position="324"/>
    </location>
</feature>
<organism evidence="5 6">
    <name type="scientific">Halorubrum californiense DSM 19288</name>
    <dbReference type="NCBI Taxonomy" id="1227465"/>
    <lineage>
        <taxon>Archaea</taxon>
        <taxon>Methanobacteriati</taxon>
        <taxon>Methanobacteriota</taxon>
        <taxon>Stenosarchaea group</taxon>
        <taxon>Halobacteria</taxon>
        <taxon>Halobacteriales</taxon>
        <taxon>Haloferacaceae</taxon>
        <taxon>Halorubrum</taxon>
    </lineage>
</organism>
<keyword evidence="5" id="KW-0808">Transferase</keyword>
<dbReference type="PANTHER" id="PTHR48090">
    <property type="entry name" value="UNDECAPRENYL-PHOSPHATE 4-DEOXY-4-FORMAMIDO-L-ARABINOSE TRANSFERASE-RELATED"/>
    <property type="match status" value="1"/>
</dbReference>
<dbReference type="GO" id="GO:0016740">
    <property type="term" value="F:transferase activity"/>
    <property type="evidence" value="ECO:0007669"/>
    <property type="project" value="UniProtKB-KW"/>
</dbReference>
<dbReference type="CDD" id="cd04179">
    <property type="entry name" value="DPM_DPG-synthase_like"/>
    <property type="match status" value="1"/>
</dbReference>